<evidence type="ECO:0000313" key="3">
    <source>
        <dbReference type="EMBL" id="ERG96933.1"/>
    </source>
</evidence>
<evidence type="ECO:0000256" key="2">
    <source>
        <dbReference type="SAM" id="Phobius"/>
    </source>
</evidence>
<protein>
    <submittedName>
        <fullName evidence="3">Uncharacterized protein</fullName>
    </submittedName>
</protein>
<organism evidence="3 4">
    <name type="scientific">Haloquadratum walsbyi J07HQW2</name>
    <dbReference type="NCBI Taxonomy" id="1238425"/>
    <lineage>
        <taxon>Archaea</taxon>
        <taxon>Methanobacteriati</taxon>
        <taxon>Methanobacteriota</taxon>
        <taxon>Stenosarchaea group</taxon>
        <taxon>Halobacteria</taxon>
        <taxon>Halobacteriales</taxon>
        <taxon>Haloferacaceae</taxon>
        <taxon>Haloquadratum</taxon>
    </lineage>
</organism>
<gene>
    <name evidence="3" type="ORF">J07HQW2_03417</name>
</gene>
<feature type="transmembrane region" description="Helical" evidence="2">
    <location>
        <begin position="20"/>
        <end position="40"/>
    </location>
</feature>
<evidence type="ECO:0000313" key="4">
    <source>
        <dbReference type="Proteomes" id="UP000030710"/>
    </source>
</evidence>
<dbReference type="Proteomes" id="UP000030710">
    <property type="component" value="Unassembled WGS sequence"/>
</dbReference>
<accession>U1NJ39</accession>
<sequence>MVVQSLIDIWQMILEIGGPFIIPVGFFFAGVIGYLVLLYLGRAGIANTENNANGDITARQRQQEPITEMNNNGDNIDTTESVHADGRVDESTTKDD</sequence>
<dbReference type="EMBL" id="KE356561">
    <property type="protein sequence ID" value="ERG96933.1"/>
    <property type="molecule type" value="Genomic_DNA"/>
</dbReference>
<keyword evidence="2" id="KW-0812">Transmembrane</keyword>
<keyword evidence="2" id="KW-0472">Membrane</keyword>
<evidence type="ECO:0000256" key="1">
    <source>
        <dbReference type="SAM" id="MobiDB-lite"/>
    </source>
</evidence>
<feature type="compositionally biased region" description="Polar residues" evidence="1">
    <location>
        <begin position="61"/>
        <end position="79"/>
    </location>
</feature>
<reference evidence="3 4" key="1">
    <citation type="journal article" date="2013" name="PLoS ONE">
        <title>Assembly-driven community genomics of a hypersaline microbial ecosystem.</title>
        <authorList>
            <person name="Podell S."/>
            <person name="Ugalde J.A."/>
            <person name="Narasingarao P."/>
            <person name="Banfield J.F."/>
            <person name="Heidelberg K.B."/>
            <person name="Allen E.E."/>
        </authorList>
    </citation>
    <scope>NUCLEOTIDE SEQUENCE [LARGE SCALE GENOMIC DNA]</scope>
    <source>
        <strain evidence="4">J07HQW2</strain>
    </source>
</reference>
<feature type="region of interest" description="Disordered" evidence="1">
    <location>
        <begin position="61"/>
        <end position="96"/>
    </location>
</feature>
<dbReference type="eggNOG" id="arCOG09030">
    <property type="taxonomic scope" value="Archaea"/>
</dbReference>
<name>U1NJ39_9EURY</name>
<feature type="compositionally biased region" description="Basic and acidic residues" evidence="1">
    <location>
        <begin position="80"/>
        <end position="96"/>
    </location>
</feature>
<dbReference type="AlphaFoldDB" id="U1NJ39"/>
<keyword evidence="2" id="KW-1133">Transmembrane helix</keyword>
<dbReference type="HOGENOM" id="CLU_2353176_0_0_2"/>
<proteinExistence type="predicted"/>
<dbReference type="RefSeq" id="WP_021056395.1">
    <property type="nucleotide sequence ID" value="NZ_KE356561.1"/>
</dbReference>